<dbReference type="Pfam" id="PF19190">
    <property type="entry name" value="BACON_2"/>
    <property type="match status" value="1"/>
</dbReference>
<keyword evidence="3" id="KW-0136">Cellulose degradation</keyword>
<dbReference type="Pfam" id="PF00150">
    <property type="entry name" value="Cellulase"/>
    <property type="match status" value="1"/>
</dbReference>
<gene>
    <name evidence="10" type="ORF">RM539_01550</name>
</gene>
<keyword evidence="2 7" id="KW-0378">Hydrolase</keyword>
<organism evidence="10 11">
    <name type="scientific">Autumnicola musiva</name>
    <dbReference type="NCBI Taxonomy" id="3075589"/>
    <lineage>
        <taxon>Bacteria</taxon>
        <taxon>Pseudomonadati</taxon>
        <taxon>Bacteroidota</taxon>
        <taxon>Flavobacteriia</taxon>
        <taxon>Flavobacteriales</taxon>
        <taxon>Flavobacteriaceae</taxon>
        <taxon>Autumnicola</taxon>
    </lineage>
</organism>
<feature type="domain" description="BACON" evidence="9">
    <location>
        <begin position="38"/>
        <end position="121"/>
    </location>
</feature>
<comment type="caution">
    <text evidence="10">The sequence shown here is derived from an EMBL/GenBank/DDBJ whole genome shotgun (WGS) entry which is preliminary data.</text>
</comment>
<evidence type="ECO:0000256" key="3">
    <source>
        <dbReference type="ARBA" id="ARBA00023001"/>
    </source>
</evidence>
<dbReference type="InterPro" id="IPR001547">
    <property type="entry name" value="Glyco_hydro_5"/>
</dbReference>
<sequence>MKNNHFNAFGILLILTLMLGLVSCSEDDEIVPSQDVEFGVSPTSMSFPASGGNSIINVNNNGEWDISTDADWLTFSNQSATQSSKITLTAMANSDTTARTATLMVNGIENSQEIQVTQEGAEPEPVEQEITFAIPPDNTGISDLGSADFADQMIIGWNLGNSLEAVGEEGETSWNNPVVTQRLIDSVKAAGFNAVRIPIAWSKFSDEASFTIEDAWMNRVEEVVNYVISNDMYAIINIHWDGGWMQPTYEEEDYVNQRLDTMWTQIATNFRDYDDHLLFAGTNEVLVEGDYGTPTEEYYTVQNGFNQTFVNSVRSTGGKNAYRYLVVQGFNTNIDHTVNFFEMPEDVDIAENRLMVEVHYYDPYNFALNEDDSVWQWGNDAEDASLTAGWANEDHVDNQFQRMQTNFVDEGVGVILGEYGAIARDVEGHEVYRLDYLQYVTHSAAEHGMVSFYWDNGDIDENGFGIFDRSTGETLYPEVVETIINAAQSAE</sequence>
<keyword evidence="6" id="KW-0624">Polysaccharide degradation</keyword>
<dbReference type="EMBL" id="JAVRHK010000001">
    <property type="protein sequence ID" value="MDT0675266.1"/>
    <property type="molecule type" value="Genomic_DNA"/>
</dbReference>
<dbReference type="PANTHER" id="PTHR31297">
    <property type="entry name" value="GLUCAN ENDO-1,6-BETA-GLUCOSIDASE B"/>
    <property type="match status" value="1"/>
</dbReference>
<keyword evidence="4" id="KW-0119">Carbohydrate metabolism</keyword>
<evidence type="ECO:0000313" key="10">
    <source>
        <dbReference type="EMBL" id="MDT0675266.1"/>
    </source>
</evidence>
<evidence type="ECO:0000256" key="2">
    <source>
        <dbReference type="ARBA" id="ARBA00022801"/>
    </source>
</evidence>
<dbReference type="PROSITE" id="PS51257">
    <property type="entry name" value="PROKAR_LIPOPROTEIN"/>
    <property type="match status" value="1"/>
</dbReference>
<dbReference type="InterPro" id="IPR013783">
    <property type="entry name" value="Ig-like_fold"/>
</dbReference>
<dbReference type="PANTHER" id="PTHR31297:SF41">
    <property type="entry name" value="ENDOGLUCANASE, PUTATIVE (AFU_ORTHOLOGUE AFUA_5G01830)-RELATED"/>
    <property type="match status" value="1"/>
</dbReference>
<dbReference type="Gene3D" id="2.60.40.10">
    <property type="entry name" value="Immunoglobulins"/>
    <property type="match status" value="1"/>
</dbReference>
<dbReference type="RefSeq" id="WP_311501716.1">
    <property type="nucleotide sequence ID" value="NZ_JAVRHK010000001.1"/>
</dbReference>
<dbReference type="Gene3D" id="3.20.20.80">
    <property type="entry name" value="Glycosidases"/>
    <property type="match status" value="1"/>
</dbReference>
<protein>
    <submittedName>
        <fullName evidence="10">Cellulase family glycosylhydrolase</fullName>
    </submittedName>
</protein>
<dbReference type="CDD" id="cd14948">
    <property type="entry name" value="BACON"/>
    <property type="match status" value="1"/>
</dbReference>
<dbReference type="InterPro" id="IPR017853">
    <property type="entry name" value="GH"/>
</dbReference>
<keyword evidence="5 7" id="KW-0326">Glycosidase</keyword>
<evidence type="ECO:0000259" key="8">
    <source>
        <dbReference type="Pfam" id="PF00150"/>
    </source>
</evidence>
<evidence type="ECO:0000256" key="7">
    <source>
        <dbReference type="RuleBase" id="RU361153"/>
    </source>
</evidence>
<evidence type="ECO:0000256" key="5">
    <source>
        <dbReference type="ARBA" id="ARBA00023295"/>
    </source>
</evidence>
<name>A0ABU3D144_9FLAO</name>
<dbReference type="SUPFAM" id="SSF51445">
    <property type="entry name" value="(Trans)glycosidases"/>
    <property type="match status" value="1"/>
</dbReference>
<feature type="domain" description="Glycoside hydrolase family 5" evidence="8">
    <location>
        <begin position="170"/>
        <end position="458"/>
    </location>
</feature>
<evidence type="ECO:0000256" key="6">
    <source>
        <dbReference type="ARBA" id="ARBA00023326"/>
    </source>
</evidence>
<dbReference type="InterPro" id="IPR050386">
    <property type="entry name" value="Glycosyl_hydrolase_5"/>
</dbReference>
<reference evidence="10 11" key="1">
    <citation type="submission" date="2023-09" db="EMBL/GenBank/DDBJ databases">
        <authorList>
            <person name="Rey-Velasco X."/>
        </authorList>
    </citation>
    <scope>NUCLEOTIDE SEQUENCE [LARGE SCALE GENOMIC DNA]</scope>
    <source>
        <strain evidence="10 11">F117</strain>
    </source>
</reference>
<evidence type="ECO:0000256" key="4">
    <source>
        <dbReference type="ARBA" id="ARBA00023277"/>
    </source>
</evidence>
<evidence type="ECO:0000256" key="1">
    <source>
        <dbReference type="ARBA" id="ARBA00005641"/>
    </source>
</evidence>
<accession>A0ABU3D144</accession>
<evidence type="ECO:0000259" key="9">
    <source>
        <dbReference type="Pfam" id="PF19190"/>
    </source>
</evidence>
<comment type="similarity">
    <text evidence="1 7">Belongs to the glycosyl hydrolase 5 (cellulase A) family.</text>
</comment>
<dbReference type="Proteomes" id="UP001262582">
    <property type="component" value="Unassembled WGS sequence"/>
</dbReference>
<dbReference type="InterPro" id="IPR024361">
    <property type="entry name" value="BACON"/>
</dbReference>
<keyword evidence="11" id="KW-1185">Reference proteome</keyword>
<proteinExistence type="inferred from homology"/>
<evidence type="ECO:0000313" key="11">
    <source>
        <dbReference type="Proteomes" id="UP001262582"/>
    </source>
</evidence>